<evidence type="ECO:0000256" key="10">
    <source>
        <dbReference type="ARBA" id="ARBA00022839"/>
    </source>
</evidence>
<evidence type="ECO:0000256" key="17">
    <source>
        <dbReference type="SAM" id="MobiDB-lite"/>
    </source>
</evidence>
<dbReference type="GO" id="GO:0008409">
    <property type="term" value="F:5'-3' exonuclease activity"/>
    <property type="evidence" value="ECO:0007669"/>
    <property type="project" value="UniProtKB-UniRule"/>
</dbReference>
<evidence type="ECO:0000256" key="9">
    <source>
        <dbReference type="ARBA" id="ARBA00022801"/>
    </source>
</evidence>
<comment type="caution">
    <text evidence="21">The sequence shown here is derived from an EMBL/GenBank/DDBJ whole genome shotgun (WGS) entry which is preliminary data.</text>
</comment>
<dbReference type="RefSeq" id="WP_004084387.1">
    <property type="nucleotide sequence ID" value="NZ_JAERIZ010000031.1"/>
</dbReference>
<dbReference type="SMART" id="SM00482">
    <property type="entry name" value="POLAc"/>
    <property type="match status" value="1"/>
</dbReference>
<dbReference type="GO" id="GO:0008408">
    <property type="term" value="F:3'-5' exonuclease activity"/>
    <property type="evidence" value="ECO:0007669"/>
    <property type="project" value="UniProtKB-UniRule"/>
</dbReference>
<dbReference type="InterPro" id="IPR036279">
    <property type="entry name" value="5-3_exonuclease_C_sf"/>
</dbReference>
<reference evidence="21 22" key="1">
    <citation type="journal article" date="2014" name="Genome Announc.">
        <title>Draft genome sequences of eight enterohepatic helicobacter species isolated from both laboratory and wild rodents.</title>
        <authorList>
            <person name="Sheh A."/>
            <person name="Shen Z."/>
            <person name="Fox J.G."/>
        </authorList>
    </citation>
    <scope>NUCLEOTIDE SEQUENCE [LARGE SCALE GENOMIC DNA]</scope>
    <source>
        <strain evidence="21 22">Missouri</strain>
    </source>
</reference>
<dbReference type="InterPro" id="IPR008918">
    <property type="entry name" value="HhH2"/>
</dbReference>
<dbReference type="InterPro" id="IPR018320">
    <property type="entry name" value="DNA_polymerase_1"/>
</dbReference>
<dbReference type="PANTHER" id="PTHR10133">
    <property type="entry name" value="DNA POLYMERASE I"/>
    <property type="match status" value="1"/>
</dbReference>
<evidence type="ECO:0000256" key="1">
    <source>
        <dbReference type="ARBA" id="ARBA00007705"/>
    </source>
</evidence>
<dbReference type="InterPro" id="IPR020046">
    <property type="entry name" value="5-3_exonucl_a-hlix_arch_N"/>
</dbReference>
<dbReference type="FunFam" id="1.10.150.20:FF:000002">
    <property type="entry name" value="DNA polymerase I"/>
    <property type="match status" value="1"/>
</dbReference>
<feature type="domain" description="5'-3' exonuclease" evidence="19">
    <location>
        <begin position="6"/>
        <end position="268"/>
    </location>
</feature>
<evidence type="ECO:0000259" key="20">
    <source>
        <dbReference type="SMART" id="SM00482"/>
    </source>
</evidence>
<keyword evidence="12 16" id="KW-0238">DNA-binding</keyword>
<dbReference type="CDD" id="cd09859">
    <property type="entry name" value="PIN_53EXO"/>
    <property type="match status" value="1"/>
</dbReference>
<protein>
    <recommendedName>
        <fullName evidence="3 15">DNA polymerase I</fullName>
        <ecNumber evidence="2 15">2.7.7.7</ecNumber>
    </recommendedName>
</protein>
<accession>A0A6D2C8X6</accession>
<dbReference type="AlphaFoldDB" id="A0A6D2C8X6"/>
<dbReference type="InterPro" id="IPR002421">
    <property type="entry name" value="5-3_exonuclease"/>
</dbReference>
<dbReference type="NCBIfam" id="NF004397">
    <property type="entry name" value="PRK05755.1"/>
    <property type="match status" value="1"/>
</dbReference>
<dbReference type="SUPFAM" id="SSF47807">
    <property type="entry name" value="5' to 3' exonuclease, C-terminal subdomain"/>
    <property type="match status" value="1"/>
</dbReference>
<keyword evidence="8 16" id="KW-0227">DNA damage</keyword>
<dbReference type="NCBIfam" id="TIGR00593">
    <property type="entry name" value="pola"/>
    <property type="match status" value="1"/>
</dbReference>
<evidence type="ECO:0000256" key="6">
    <source>
        <dbReference type="ARBA" id="ARBA00022705"/>
    </source>
</evidence>
<keyword evidence="9 16" id="KW-0378">Hydrolase</keyword>
<dbReference type="FunFam" id="1.10.150.20:FF:000003">
    <property type="entry name" value="DNA polymerase I"/>
    <property type="match status" value="1"/>
</dbReference>
<feature type="domain" description="3'-5' exonuclease" evidence="18">
    <location>
        <begin position="469"/>
        <end position="697"/>
    </location>
</feature>
<evidence type="ECO:0000256" key="8">
    <source>
        <dbReference type="ARBA" id="ARBA00022763"/>
    </source>
</evidence>
<keyword evidence="5 16" id="KW-0548">Nucleotidyltransferase</keyword>
<comment type="catalytic activity">
    <reaction evidence="14 16">
        <text>DNA(n) + a 2'-deoxyribonucleoside 5'-triphosphate = DNA(n+1) + diphosphate</text>
        <dbReference type="Rhea" id="RHEA:22508"/>
        <dbReference type="Rhea" id="RHEA-COMP:17339"/>
        <dbReference type="Rhea" id="RHEA-COMP:17340"/>
        <dbReference type="ChEBI" id="CHEBI:33019"/>
        <dbReference type="ChEBI" id="CHEBI:61560"/>
        <dbReference type="ChEBI" id="CHEBI:173112"/>
        <dbReference type="EC" id="2.7.7.7"/>
    </reaction>
</comment>
<dbReference type="EC" id="2.7.7.7" evidence="2 15"/>
<dbReference type="EMBL" id="JRPH02000032">
    <property type="protein sequence ID" value="TLE03142.1"/>
    <property type="molecule type" value="Genomic_DNA"/>
</dbReference>
<dbReference type="SUPFAM" id="SSF53098">
    <property type="entry name" value="Ribonuclease H-like"/>
    <property type="match status" value="1"/>
</dbReference>
<evidence type="ECO:0000256" key="2">
    <source>
        <dbReference type="ARBA" id="ARBA00012417"/>
    </source>
</evidence>
<dbReference type="PANTHER" id="PTHR10133:SF27">
    <property type="entry name" value="DNA POLYMERASE NU"/>
    <property type="match status" value="1"/>
</dbReference>
<organism evidence="21 22">
    <name type="scientific">Helicobacter bilis</name>
    <dbReference type="NCBI Taxonomy" id="37372"/>
    <lineage>
        <taxon>Bacteria</taxon>
        <taxon>Pseudomonadati</taxon>
        <taxon>Campylobacterota</taxon>
        <taxon>Epsilonproteobacteria</taxon>
        <taxon>Campylobacterales</taxon>
        <taxon>Helicobacteraceae</taxon>
        <taxon>Helicobacter</taxon>
    </lineage>
</organism>
<dbReference type="SUPFAM" id="SSF88723">
    <property type="entry name" value="PIN domain-like"/>
    <property type="match status" value="1"/>
</dbReference>
<dbReference type="InterPro" id="IPR001098">
    <property type="entry name" value="DNA-dir_DNA_pol_A_palm_dom"/>
</dbReference>
<evidence type="ECO:0000259" key="19">
    <source>
        <dbReference type="SMART" id="SM00475"/>
    </source>
</evidence>
<evidence type="ECO:0000256" key="3">
    <source>
        <dbReference type="ARBA" id="ARBA00020311"/>
    </source>
</evidence>
<evidence type="ECO:0000256" key="12">
    <source>
        <dbReference type="ARBA" id="ARBA00023125"/>
    </source>
</evidence>
<dbReference type="SMART" id="SM00475">
    <property type="entry name" value="53EXOc"/>
    <property type="match status" value="1"/>
</dbReference>
<dbReference type="InterPro" id="IPR036397">
    <property type="entry name" value="RNaseH_sf"/>
</dbReference>
<dbReference type="InterPro" id="IPR002298">
    <property type="entry name" value="DNA_polymerase_A"/>
</dbReference>
<dbReference type="GeneID" id="60655819"/>
<dbReference type="SMART" id="SM00279">
    <property type="entry name" value="HhH2"/>
    <property type="match status" value="1"/>
</dbReference>
<dbReference type="InterPro" id="IPR012337">
    <property type="entry name" value="RNaseH-like_sf"/>
</dbReference>
<evidence type="ECO:0000256" key="11">
    <source>
        <dbReference type="ARBA" id="ARBA00022932"/>
    </source>
</evidence>
<evidence type="ECO:0000256" key="5">
    <source>
        <dbReference type="ARBA" id="ARBA00022695"/>
    </source>
</evidence>
<keyword evidence="13 16" id="KW-0234">DNA repair</keyword>
<dbReference type="PRINTS" id="PR00868">
    <property type="entry name" value="DNAPOLI"/>
</dbReference>
<dbReference type="GO" id="GO:0003677">
    <property type="term" value="F:DNA binding"/>
    <property type="evidence" value="ECO:0007669"/>
    <property type="project" value="UniProtKB-UniRule"/>
</dbReference>
<evidence type="ECO:0000256" key="13">
    <source>
        <dbReference type="ARBA" id="ARBA00023204"/>
    </source>
</evidence>
<dbReference type="InterPro" id="IPR002562">
    <property type="entry name" value="3'-5'_exonuclease_dom"/>
</dbReference>
<evidence type="ECO:0000256" key="14">
    <source>
        <dbReference type="ARBA" id="ARBA00049244"/>
    </source>
</evidence>
<evidence type="ECO:0000313" key="22">
    <source>
        <dbReference type="Proteomes" id="UP000029870"/>
    </source>
</evidence>
<proteinExistence type="inferred from homology"/>
<feature type="compositionally biased region" description="Polar residues" evidence="17">
    <location>
        <begin position="334"/>
        <end position="344"/>
    </location>
</feature>
<evidence type="ECO:0000256" key="4">
    <source>
        <dbReference type="ARBA" id="ARBA00022679"/>
    </source>
</evidence>
<dbReference type="Gene3D" id="3.30.70.370">
    <property type="match status" value="1"/>
</dbReference>
<dbReference type="Gene3D" id="3.40.50.1010">
    <property type="entry name" value="5'-nuclease"/>
    <property type="match status" value="1"/>
</dbReference>
<dbReference type="Pfam" id="PF02739">
    <property type="entry name" value="5_3_exonuc_N"/>
    <property type="match status" value="1"/>
</dbReference>
<dbReference type="SMART" id="SM00474">
    <property type="entry name" value="35EXOc"/>
    <property type="match status" value="1"/>
</dbReference>
<comment type="similarity">
    <text evidence="1 16">Belongs to the DNA polymerase type-A family.</text>
</comment>
<dbReference type="CDD" id="cd06139">
    <property type="entry name" value="DNA_polA_I_Ecoli_like_exo"/>
    <property type="match status" value="1"/>
</dbReference>
<dbReference type="CDD" id="cd08637">
    <property type="entry name" value="DNA_pol_A_pol_I_C"/>
    <property type="match status" value="1"/>
</dbReference>
<name>A0A6D2C8X6_9HELI</name>
<dbReference type="GO" id="GO:0006261">
    <property type="term" value="P:DNA-templated DNA replication"/>
    <property type="evidence" value="ECO:0007669"/>
    <property type="project" value="UniProtKB-UniRule"/>
</dbReference>
<comment type="function">
    <text evidence="16">In addition to polymerase activity, this DNA polymerase exhibits 3'-5' and 5'-3' exonuclease activity.</text>
</comment>
<evidence type="ECO:0000259" key="18">
    <source>
        <dbReference type="SMART" id="SM00474"/>
    </source>
</evidence>
<dbReference type="InterPro" id="IPR020045">
    <property type="entry name" value="DNA_polI_H3TH"/>
</dbReference>
<sequence>MQNTLSKVILVDTFGFFFRSYYALPPLHNSKHFPTSLLTGFATLIFNLYKEHKDSCIIFTLEGGGTNRRKEFYPQYKANRKEAPQDLLAQLPVAIEWLEKMGLPMLSLQGYEADDCIATLATLAKKDGYETQIISHDKDLYQLISEGIYIFDYAKKQAITQKECYEKFGVLPNDFIMYQSIVGDSSDNVPGIKGIGPKGAQSILAHFKSLESLYENIEKDYENIVSLLGKRTAGLIKEHKEQAFISRNLVTLRTDLLQNYDFLSKKNKYENSPLLTIKDELESYELHRILQKILPRRKNNTQYVETIPLGDIGANPFEQRAGFRSQDSGDSKENASQSPTPTQVVKNLDSISCHTEPLGEVSNMKAKSDISTSSQYDNHLDSINYALNPVAHPNLDWNLDSTKMHPKPCTRPDLIENLDSNICHVECSETSSMESKRDISCLRTQYDNNLAAHTNLTQNLQNPTFQYIPHLITDSKELFNLLESIPKGNLVAFDCETNGLDVREADMVGFSFCFDGLNAYYVPFLHGGIKREKSKYEVMKSQSISQNLFSTEEAKPTFSLFDDTTMSKDSADNDTTNAPAQISQSDAKKALEILFSYPLIGHNIKFDLHIAWHNFGIKPEHTPQDSMLLAWLDDPSQSVSLDNLMKKHFNHNMIAFSDIVPKKATFDSIDIKTASNYAAEDAAATFQLYFYFKNTLYPHLFTLAKDLEFPFIRTLCAMEDCGIAINYSYFKNLKTTFSHTLQQLQQEIYEKAGVSFNLNSPKQVAEILFDTLKLDTKRKGKSGYSTDEATLLALKDSHPVVPLLLEYREIFKLFSTYIEPILKLGKNENRIYTTFLQTGTNTGRLSSKSPNLQNIPVRSEMGRSIRKGFVSRDGYKLLSLDYSQIELRLLAHFSGDKVLLESFHNNADIHAETAKLLFKDSNKDFSLLRSIAKSINFGLIYGMGARKLSQTLNITQTEAKQYIENYFATFPSVKQFLESQKDSILKNGYSTTLLGRKRYFDFFSATEFMRANFLREGVNTIFQGSAADLIKLSMNEIYKKIESLHNDCFMLLQVHDELIFEIKDSIIESLSKELKEIMENIYTLKVPLVCNLSIGNTWAELK</sequence>
<evidence type="ECO:0000313" key="21">
    <source>
        <dbReference type="EMBL" id="TLE03142.1"/>
    </source>
</evidence>
<gene>
    <name evidence="16 21" type="primary">polA</name>
    <name evidence="21" type="ORF">LS77_009095</name>
</gene>
<dbReference type="Gene3D" id="1.20.1060.10">
    <property type="entry name" value="Taq DNA Polymerase, Chain T, domain 4"/>
    <property type="match status" value="1"/>
</dbReference>
<dbReference type="InterPro" id="IPR029060">
    <property type="entry name" value="PIN-like_dom_sf"/>
</dbReference>
<evidence type="ECO:0000256" key="7">
    <source>
        <dbReference type="ARBA" id="ARBA00022722"/>
    </source>
</evidence>
<keyword evidence="4 16" id="KW-0808">Transferase</keyword>
<feature type="region of interest" description="Disordered" evidence="17">
    <location>
        <begin position="321"/>
        <end position="344"/>
    </location>
</feature>
<keyword evidence="11 16" id="KW-0239">DNA-directed DNA polymerase</keyword>
<dbReference type="SUPFAM" id="SSF56672">
    <property type="entry name" value="DNA/RNA polymerases"/>
    <property type="match status" value="1"/>
</dbReference>
<dbReference type="InterPro" id="IPR019760">
    <property type="entry name" value="DNA-dir_DNA_pol_A_CS"/>
</dbReference>
<keyword evidence="7" id="KW-0540">Nuclease</keyword>
<evidence type="ECO:0000256" key="16">
    <source>
        <dbReference type="RuleBase" id="RU004460"/>
    </source>
</evidence>
<dbReference type="FunFam" id="1.20.1060.10:FF:000001">
    <property type="entry name" value="DNA polymerase I"/>
    <property type="match status" value="1"/>
</dbReference>
<keyword evidence="6 16" id="KW-0235">DNA replication</keyword>
<dbReference type="GO" id="GO:0006302">
    <property type="term" value="P:double-strand break repair"/>
    <property type="evidence" value="ECO:0007669"/>
    <property type="project" value="TreeGrafter"/>
</dbReference>
<dbReference type="Gene3D" id="1.10.150.20">
    <property type="entry name" value="5' to 3' exonuclease, C-terminal subdomain"/>
    <property type="match status" value="2"/>
</dbReference>
<dbReference type="PROSITE" id="PS00447">
    <property type="entry name" value="DNA_POLYMERASE_A"/>
    <property type="match status" value="1"/>
</dbReference>
<feature type="domain" description="DNA-directed DNA polymerase family A palm" evidence="20">
    <location>
        <begin position="862"/>
        <end position="1066"/>
    </location>
</feature>
<dbReference type="Pfam" id="PF01367">
    <property type="entry name" value="5_3_exonuc"/>
    <property type="match status" value="1"/>
</dbReference>
<dbReference type="Pfam" id="PF01612">
    <property type="entry name" value="DNA_pol_A_exo1"/>
    <property type="match status" value="1"/>
</dbReference>
<dbReference type="GO" id="GO:0003887">
    <property type="term" value="F:DNA-directed DNA polymerase activity"/>
    <property type="evidence" value="ECO:0007669"/>
    <property type="project" value="UniProtKB-UniRule"/>
</dbReference>
<dbReference type="CDD" id="cd09898">
    <property type="entry name" value="H3TH_53EXO"/>
    <property type="match status" value="1"/>
</dbReference>
<dbReference type="Gene3D" id="3.30.420.10">
    <property type="entry name" value="Ribonuclease H-like superfamily/Ribonuclease H"/>
    <property type="match status" value="1"/>
</dbReference>
<keyword evidence="10 16" id="KW-0269">Exonuclease</keyword>
<dbReference type="InterPro" id="IPR043502">
    <property type="entry name" value="DNA/RNA_pol_sf"/>
</dbReference>
<dbReference type="Pfam" id="PF00476">
    <property type="entry name" value="DNA_pol_A"/>
    <property type="match status" value="1"/>
</dbReference>
<evidence type="ECO:0000256" key="15">
    <source>
        <dbReference type="NCBIfam" id="TIGR00593"/>
    </source>
</evidence>
<dbReference type="Proteomes" id="UP000029870">
    <property type="component" value="Unassembled WGS sequence"/>
</dbReference>